<dbReference type="SUPFAM" id="SSF48452">
    <property type="entry name" value="TPR-like"/>
    <property type="match status" value="1"/>
</dbReference>
<keyword evidence="3" id="KW-0732">Signal</keyword>
<proteinExistence type="inferred from homology"/>
<feature type="domain" description="RagB/SusD" evidence="6">
    <location>
        <begin position="317"/>
        <end position="405"/>
    </location>
</feature>
<evidence type="ECO:0000256" key="3">
    <source>
        <dbReference type="ARBA" id="ARBA00022729"/>
    </source>
</evidence>
<evidence type="ECO:0000256" key="4">
    <source>
        <dbReference type="ARBA" id="ARBA00023136"/>
    </source>
</evidence>
<comment type="similarity">
    <text evidence="2">Belongs to the SusD family.</text>
</comment>
<dbReference type="InterPro" id="IPR033985">
    <property type="entry name" value="SusD-like_N"/>
</dbReference>
<dbReference type="Pfam" id="PF14322">
    <property type="entry name" value="SusD-like_3"/>
    <property type="match status" value="1"/>
</dbReference>
<dbReference type="CDD" id="cd08977">
    <property type="entry name" value="SusD"/>
    <property type="match status" value="1"/>
</dbReference>
<feature type="domain" description="SusD-like N-terminal" evidence="7">
    <location>
        <begin position="55"/>
        <end position="224"/>
    </location>
</feature>
<dbReference type="InterPro" id="IPR012944">
    <property type="entry name" value="SusD_RagB_dom"/>
</dbReference>
<dbReference type="RefSeq" id="WP_111596809.1">
    <property type="nucleotide sequence ID" value="NZ_QLLL01000002.1"/>
</dbReference>
<dbReference type="InterPro" id="IPR011990">
    <property type="entry name" value="TPR-like_helical_dom_sf"/>
</dbReference>
<name>A0A327QYJ3_9BACT</name>
<evidence type="ECO:0000259" key="7">
    <source>
        <dbReference type="Pfam" id="PF14322"/>
    </source>
</evidence>
<evidence type="ECO:0000256" key="1">
    <source>
        <dbReference type="ARBA" id="ARBA00004442"/>
    </source>
</evidence>
<organism evidence="8 9">
    <name type="scientific">Chitinophaga skermanii</name>
    <dbReference type="NCBI Taxonomy" id="331697"/>
    <lineage>
        <taxon>Bacteria</taxon>
        <taxon>Pseudomonadati</taxon>
        <taxon>Bacteroidota</taxon>
        <taxon>Chitinophagia</taxon>
        <taxon>Chitinophagales</taxon>
        <taxon>Chitinophagaceae</taxon>
        <taxon>Chitinophaga</taxon>
    </lineage>
</organism>
<evidence type="ECO:0000256" key="5">
    <source>
        <dbReference type="ARBA" id="ARBA00023237"/>
    </source>
</evidence>
<sequence>MSKKLLYTASIAVMLFGTACNKYLDITPVGQVIPQTLPELKAEINKAYSLGDYDKGIASFRSDEVKVNEASSFNVDRVRNHYTWDENGNANSITHNWQLKYQGLFYANHLIEAVPKATTGNTSEKNQLLGEAYLLRAYYHFNLVNLYGKAYNPATAATDKAVPLSTAIDMEKVSGRNTVKEVYDQVVLDLEKGLSLVNVASFETASSYKFSVTAANAMAARVYLYLQQYDKALAYAKKVLEAKNTLVDFNKTTDLPTRYNSVETIMAFEMIYNFDMERVLFASEQLMNKYDAVGDLRVKIFYAKDKNGNNTVLKVKANNNFRQSFRVSEMYLIAAEAAAHLNDATSARTYLNTLKKNRLTPAFYATEEIRMAGMTATTLLTEIYEERARELSFEGHRWFDLRRTTQPQIVHQLKTTTYTLTAGDPRYTIRIPKDAIVNNPLLND</sequence>
<comment type="caution">
    <text evidence="8">The sequence shown here is derived from an EMBL/GenBank/DDBJ whole genome shotgun (WGS) entry which is preliminary data.</text>
</comment>
<dbReference type="Proteomes" id="UP000249547">
    <property type="component" value="Unassembled WGS sequence"/>
</dbReference>
<gene>
    <name evidence="8" type="ORF">LX64_01346</name>
</gene>
<comment type="subcellular location">
    <subcellularLocation>
        <location evidence="1">Cell outer membrane</location>
    </subcellularLocation>
</comment>
<keyword evidence="5" id="KW-0998">Cell outer membrane</keyword>
<keyword evidence="4" id="KW-0472">Membrane</keyword>
<dbReference type="Gene3D" id="1.25.40.390">
    <property type="match status" value="1"/>
</dbReference>
<evidence type="ECO:0000259" key="6">
    <source>
        <dbReference type="Pfam" id="PF07980"/>
    </source>
</evidence>
<protein>
    <submittedName>
        <fullName evidence="8">SusD-like starch-binding protein associating with outer membrane</fullName>
    </submittedName>
</protein>
<dbReference type="GO" id="GO:0009279">
    <property type="term" value="C:cell outer membrane"/>
    <property type="evidence" value="ECO:0007669"/>
    <property type="project" value="UniProtKB-SubCell"/>
</dbReference>
<dbReference type="AlphaFoldDB" id="A0A327QYJ3"/>
<reference evidence="8 9" key="1">
    <citation type="submission" date="2018-06" db="EMBL/GenBank/DDBJ databases">
        <title>Genomic Encyclopedia of Archaeal and Bacterial Type Strains, Phase II (KMG-II): from individual species to whole genera.</title>
        <authorList>
            <person name="Goeker M."/>
        </authorList>
    </citation>
    <scope>NUCLEOTIDE SEQUENCE [LARGE SCALE GENOMIC DNA]</scope>
    <source>
        <strain evidence="8 9">DSM 23857</strain>
    </source>
</reference>
<dbReference type="EMBL" id="QLLL01000002">
    <property type="protein sequence ID" value="RAJ08692.1"/>
    <property type="molecule type" value="Genomic_DNA"/>
</dbReference>
<accession>A0A327QYJ3</accession>
<dbReference type="PROSITE" id="PS51257">
    <property type="entry name" value="PROKAR_LIPOPROTEIN"/>
    <property type="match status" value="1"/>
</dbReference>
<evidence type="ECO:0000313" key="9">
    <source>
        <dbReference type="Proteomes" id="UP000249547"/>
    </source>
</evidence>
<keyword evidence="9" id="KW-1185">Reference proteome</keyword>
<evidence type="ECO:0000313" key="8">
    <source>
        <dbReference type="EMBL" id="RAJ08692.1"/>
    </source>
</evidence>
<evidence type="ECO:0000256" key="2">
    <source>
        <dbReference type="ARBA" id="ARBA00006275"/>
    </source>
</evidence>
<dbReference type="Pfam" id="PF07980">
    <property type="entry name" value="SusD_RagB"/>
    <property type="match status" value="1"/>
</dbReference>
<dbReference type="OrthoDB" id="697229at2"/>